<dbReference type="Proteomes" id="UP001500131">
    <property type="component" value="Unassembled WGS sequence"/>
</dbReference>
<comment type="caution">
    <text evidence="8">The sequence shown here is derived from an EMBL/GenBank/DDBJ whole genome shotgun (WGS) entry which is preliminary data.</text>
</comment>
<evidence type="ECO:0000256" key="2">
    <source>
        <dbReference type="ARBA" id="ARBA00009205"/>
    </source>
</evidence>
<organism evidence="8 9">
    <name type="scientific">Leishmania lindenbergi</name>
    <dbReference type="NCBI Taxonomy" id="651832"/>
    <lineage>
        <taxon>Eukaryota</taxon>
        <taxon>Discoba</taxon>
        <taxon>Euglenozoa</taxon>
        <taxon>Kinetoplastea</taxon>
        <taxon>Metakinetoplastina</taxon>
        <taxon>Trypanosomatida</taxon>
        <taxon>Trypanosomatidae</taxon>
        <taxon>Leishmaniinae</taxon>
        <taxon>Leishmania</taxon>
    </lineage>
</organism>
<evidence type="ECO:0000256" key="6">
    <source>
        <dbReference type="ARBA" id="ARBA00023273"/>
    </source>
</evidence>
<dbReference type="PANTHER" id="PTHR31078:SF1">
    <property type="entry name" value="CILIA- AND FLAGELLA-ASSOCIATED PROTEIN 300"/>
    <property type="match status" value="1"/>
</dbReference>
<evidence type="ECO:0000313" key="8">
    <source>
        <dbReference type="EMBL" id="KAL0497975.1"/>
    </source>
</evidence>
<dbReference type="AlphaFoldDB" id="A0AAW3A3K9"/>
<feature type="region of interest" description="Disordered" evidence="7">
    <location>
        <begin position="349"/>
        <end position="379"/>
    </location>
</feature>
<comment type="subcellular location">
    <subcellularLocation>
        <location evidence="1">Cytoplasm</location>
        <location evidence="1">Cytoskeleton</location>
        <location evidence="1">Cilium axoneme</location>
    </subcellularLocation>
</comment>
<evidence type="ECO:0000256" key="1">
    <source>
        <dbReference type="ARBA" id="ARBA00004430"/>
    </source>
</evidence>
<keyword evidence="5" id="KW-0206">Cytoskeleton</keyword>
<name>A0AAW3A3K9_9TRYP</name>
<dbReference type="EMBL" id="JBAMZK010000033">
    <property type="protein sequence ID" value="KAL0497975.1"/>
    <property type="molecule type" value="Genomic_DNA"/>
</dbReference>
<reference evidence="8 9" key="1">
    <citation type="submission" date="2024-02" db="EMBL/GenBank/DDBJ databases">
        <title>FIRST GENOME SEQUENCES OF Leishmania (Viannia) shawi, Leishmania (Viannia) lindenbergi AND Leishmania (Viannia) utingensis.</title>
        <authorList>
            <person name="Resadore F."/>
            <person name="Custodio M.G.F."/>
            <person name="Boite M.C."/>
            <person name="Cupolillo E."/>
            <person name="Ferreira G.E.M."/>
        </authorList>
    </citation>
    <scope>NUCLEOTIDE SEQUENCE [LARGE SCALE GENOMIC DNA]</scope>
    <source>
        <strain evidence="8 9">MHOM/BR/1966/M15733</strain>
    </source>
</reference>
<evidence type="ECO:0000256" key="5">
    <source>
        <dbReference type="ARBA" id="ARBA00023212"/>
    </source>
</evidence>
<evidence type="ECO:0000313" key="9">
    <source>
        <dbReference type="Proteomes" id="UP001500131"/>
    </source>
</evidence>
<evidence type="ECO:0000256" key="7">
    <source>
        <dbReference type="SAM" id="MobiDB-lite"/>
    </source>
</evidence>
<gene>
    <name evidence="8" type="ORF">Q4I31_006278</name>
</gene>
<dbReference type="Pfam" id="PF14926">
    <property type="entry name" value="CFAP300"/>
    <property type="match status" value="1"/>
</dbReference>
<protein>
    <recommendedName>
        <fullName evidence="3">Cilia- and flagella-associated protein 300</fullName>
    </recommendedName>
</protein>
<evidence type="ECO:0000256" key="3">
    <source>
        <dbReference type="ARBA" id="ARBA00022174"/>
    </source>
</evidence>
<dbReference type="GO" id="GO:0005930">
    <property type="term" value="C:axoneme"/>
    <property type="evidence" value="ECO:0007669"/>
    <property type="project" value="UniProtKB-SubCell"/>
</dbReference>
<dbReference type="PANTHER" id="PTHR31078">
    <property type="entry name" value="CILIA- AND FLAGELLA-ASSOCIATED PROTEIN 300"/>
    <property type="match status" value="1"/>
</dbReference>
<keyword evidence="6" id="KW-0966">Cell projection</keyword>
<keyword evidence="9" id="KW-1185">Reference proteome</keyword>
<dbReference type="InterPro" id="IPR029416">
    <property type="entry name" value="CFAP300"/>
</dbReference>
<comment type="similarity">
    <text evidence="2">Belongs to the CFAP300 family.</text>
</comment>
<accession>A0AAW3A3K9</accession>
<evidence type="ECO:0000256" key="4">
    <source>
        <dbReference type="ARBA" id="ARBA00022490"/>
    </source>
</evidence>
<keyword evidence="4" id="KW-0963">Cytoplasm</keyword>
<sequence length="468" mass="51718">MFLFEAAAPSLPPTHGSAFAFCIDREPYKSLFTKWGLLHPVEWNLHTYRYSCISEATSSTEGTLTVHTVTPPSSSRTANATAVPVAAAALRFHHGVAADFLRCLFASPCVKADLMSDDAHHAQLHVGENKLQFRPLTCRWTTLEPLRQGLVDAKVVRQVLHDTSGAAVRDANQSVYLLPTVKRAEELLPHGEVISDELRALFLRAHSRPAAKVRGECGDLSSEGDWDDADADDDDTWGLMSGAKLPLGQLRGAFSKESREEFLYHTVWRLVAGSGPLNQFEDDAAVYLDAARELYRCLVKSLRVVEVAEQEKMDDEVALEAPDNTLARYKAVVDASIYEVTAAPGMTLFPRSDGREEAQRNQSSKANKDAAKSNNPDDSGRRCIQHFALHRKNRAFPCHGAILPLPVVPQVAAAEGVFLRHPADYCVYPFHFLLPASLPPSYDPGLHAKDEQYINRQAAVRYCAKVYV</sequence>
<proteinExistence type="inferred from homology"/>